<evidence type="ECO:0000313" key="3">
    <source>
        <dbReference type="Proteomes" id="UP000594459"/>
    </source>
</evidence>
<dbReference type="SUPFAM" id="SSF141371">
    <property type="entry name" value="PilZ domain-like"/>
    <property type="match status" value="1"/>
</dbReference>
<dbReference type="Pfam" id="PF07238">
    <property type="entry name" value="PilZ"/>
    <property type="match status" value="1"/>
</dbReference>
<dbReference type="KEGG" id="qso:IRL76_14115"/>
<feature type="domain" description="PilZ" evidence="1">
    <location>
        <begin position="2"/>
        <end position="83"/>
    </location>
</feature>
<evidence type="ECO:0000313" key="2">
    <source>
        <dbReference type="EMBL" id="QPC98943.1"/>
    </source>
</evidence>
<keyword evidence="3" id="KW-1185">Reference proteome</keyword>
<proteinExistence type="predicted"/>
<dbReference type="GO" id="GO:0035438">
    <property type="term" value="F:cyclic-di-GMP binding"/>
    <property type="evidence" value="ECO:0007669"/>
    <property type="project" value="InterPro"/>
</dbReference>
<dbReference type="EMBL" id="CP064654">
    <property type="protein sequence ID" value="QPC98943.1"/>
    <property type="molecule type" value="Genomic_DNA"/>
</dbReference>
<accession>A0A7S8ISN5</accession>
<organism evidence="2 3">
    <name type="scientific">Qipengyuania soli</name>
    <dbReference type="NCBI Taxonomy" id="2782568"/>
    <lineage>
        <taxon>Bacteria</taxon>
        <taxon>Pseudomonadati</taxon>
        <taxon>Pseudomonadota</taxon>
        <taxon>Alphaproteobacteria</taxon>
        <taxon>Sphingomonadales</taxon>
        <taxon>Erythrobacteraceae</taxon>
        <taxon>Qipengyuania</taxon>
    </lineage>
</organism>
<protein>
    <submittedName>
        <fullName evidence="2">PilZ domain-containing protein</fullName>
    </submittedName>
</protein>
<dbReference type="Proteomes" id="UP000594459">
    <property type="component" value="Chromosome"/>
</dbReference>
<name>A0A7S8ISN5_9SPHN</name>
<gene>
    <name evidence="2" type="ORF">IRL76_14115</name>
</gene>
<dbReference type="InterPro" id="IPR009875">
    <property type="entry name" value="PilZ_domain"/>
</dbReference>
<evidence type="ECO:0000259" key="1">
    <source>
        <dbReference type="Pfam" id="PF07238"/>
    </source>
</evidence>
<dbReference type="Gene3D" id="2.40.10.220">
    <property type="entry name" value="predicted glycosyltransferase like domains"/>
    <property type="match status" value="1"/>
</dbReference>
<reference evidence="2 3" key="1">
    <citation type="submission" date="2020-11" db="EMBL/GenBank/DDBJ databases">
        <title>The genome sequence of Erythrobacter sp. 6D36.</title>
        <authorList>
            <person name="Liu Y."/>
        </authorList>
    </citation>
    <scope>NUCLEOTIDE SEQUENCE [LARGE SCALE GENOMIC DNA]</scope>
    <source>
        <strain evidence="2 3">6D36</strain>
    </source>
</reference>
<dbReference type="AlphaFoldDB" id="A0A7S8ISN5"/>
<sequence>MDRRRETRSTTQESVRVNIGRRTLRCRMRNLSRSGCMIETSLMLVEVGTPLEIVLVPGVVAEGEVAWQLGECFGVSFHSAISDAVVEEYTVEDWHVAPVTTRPLRDASEK</sequence>
<dbReference type="RefSeq" id="WP_200981947.1">
    <property type="nucleotide sequence ID" value="NZ_CP064654.1"/>
</dbReference>